<accession>A0A0K2V5S3</accession>
<dbReference type="EMBL" id="HACA01028319">
    <property type="protein sequence ID" value="CDW45680.1"/>
    <property type="molecule type" value="Transcribed_RNA"/>
</dbReference>
<sequence>MTLIRQRGMSLNIPTSPDYDCTVIFLWKRKESKITFPSNDIDK</sequence>
<dbReference type="AlphaFoldDB" id="A0A0K2V5S3"/>
<proteinExistence type="predicted"/>
<evidence type="ECO:0000313" key="1">
    <source>
        <dbReference type="EMBL" id="CDW45680.1"/>
    </source>
</evidence>
<organism evidence="1">
    <name type="scientific">Lepeophtheirus salmonis</name>
    <name type="common">Salmon louse</name>
    <name type="synonym">Caligus salmonis</name>
    <dbReference type="NCBI Taxonomy" id="72036"/>
    <lineage>
        <taxon>Eukaryota</taxon>
        <taxon>Metazoa</taxon>
        <taxon>Ecdysozoa</taxon>
        <taxon>Arthropoda</taxon>
        <taxon>Crustacea</taxon>
        <taxon>Multicrustacea</taxon>
        <taxon>Hexanauplia</taxon>
        <taxon>Copepoda</taxon>
        <taxon>Siphonostomatoida</taxon>
        <taxon>Caligidae</taxon>
        <taxon>Lepeophtheirus</taxon>
    </lineage>
</organism>
<dbReference type="OrthoDB" id="10398222at2759"/>
<reference evidence="1" key="1">
    <citation type="submission" date="2014-05" db="EMBL/GenBank/DDBJ databases">
        <authorList>
            <person name="Chronopoulou M."/>
        </authorList>
    </citation>
    <scope>NUCLEOTIDE SEQUENCE</scope>
    <source>
        <tissue evidence="1">Whole organism</tissue>
    </source>
</reference>
<name>A0A0K2V5S3_LEPSM</name>
<protein>
    <submittedName>
        <fullName evidence="1">Uncharacterized protein</fullName>
    </submittedName>
</protein>